<dbReference type="KEGG" id="ssun:H9Q77_02165"/>
<dbReference type="GO" id="GO:0016791">
    <property type="term" value="F:phosphatase activity"/>
    <property type="evidence" value="ECO:0007669"/>
    <property type="project" value="TreeGrafter"/>
</dbReference>
<proteinExistence type="inferred from homology"/>
<dbReference type="InterPro" id="IPR011152">
    <property type="entry name" value="Pesterase_MJ0912"/>
</dbReference>
<gene>
    <name evidence="3" type="ORF">H9Q77_02165</name>
</gene>
<dbReference type="GO" id="GO:0005737">
    <property type="term" value="C:cytoplasm"/>
    <property type="evidence" value="ECO:0007669"/>
    <property type="project" value="TreeGrafter"/>
</dbReference>
<accession>A0A7G9FWQ9</accession>
<evidence type="ECO:0000259" key="2">
    <source>
        <dbReference type="Pfam" id="PF12850"/>
    </source>
</evidence>
<keyword evidence="4" id="KW-1185">Reference proteome</keyword>
<dbReference type="Proteomes" id="UP000515981">
    <property type="component" value="Chromosome"/>
</dbReference>
<dbReference type="InterPro" id="IPR024654">
    <property type="entry name" value="Calcineurin-like_PHP_lpxH"/>
</dbReference>
<evidence type="ECO:0000313" key="4">
    <source>
        <dbReference type="Proteomes" id="UP000515981"/>
    </source>
</evidence>
<protein>
    <submittedName>
        <fullName evidence="3">Metallophosphoesterase family protein</fullName>
    </submittedName>
</protein>
<feature type="domain" description="Calcineurin-like phosphoesterase" evidence="2">
    <location>
        <begin position="1"/>
        <end position="191"/>
    </location>
</feature>
<dbReference type="SUPFAM" id="SSF56300">
    <property type="entry name" value="Metallo-dependent phosphatases"/>
    <property type="match status" value="1"/>
</dbReference>
<evidence type="ECO:0000313" key="3">
    <source>
        <dbReference type="EMBL" id="QNM02991.1"/>
    </source>
</evidence>
<dbReference type="RefSeq" id="WP_249326455.1">
    <property type="nucleotide sequence ID" value="NZ_CP060633.1"/>
</dbReference>
<evidence type="ECO:0000256" key="1">
    <source>
        <dbReference type="ARBA" id="ARBA00008950"/>
    </source>
</evidence>
<dbReference type="InterPro" id="IPR029052">
    <property type="entry name" value="Metallo-depent_PP-like"/>
</dbReference>
<dbReference type="EMBL" id="CP060633">
    <property type="protein sequence ID" value="QNM02991.1"/>
    <property type="molecule type" value="Genomic_DNA"/>
</dbReference>
<comment type="similarity">
    <text evidence="1">Belongs to the metallophosphoesterase superfamily. YfcE family.</text>
</comment>
<dbReference type="PANTHER" id="PTHR42850">
    <property type="entry name" value="METALLOPHOSPHOESTERASE"/>
    <property type="match status" value="1"/>
</dbReference>
<dbReference type="AlphaFoldDB" id="A0A7G9FWQ9"/>
<dbReference type="PANTHER" id="PTHR42850:SF2">
    <property type="entry name" value="BLL5683 PROTEIN"/>
    <property type="match status" value="1"/>
</dbReference>
<sequence>MKVLVVSDVHANIAALNTILEKEADYDILCCAGDYTDYGIYPAEVIERFRNLKNTHLVYGNHDLHVINTYESKEWKNVEDGKYKWVHYNCEQLNDQGIRWLKQLPETAYFEADGWKYGIAHQYDSGYGTIESRYAFDKYWAEHYGTDNTGNRRLIFGHTHRQCIHILGDGMEWLNPGSASYRRPDDPDKTAHYATITDGEIRLKQIPYDRKPQFEKAKEFISTDKMMRTEIQDFMFFFGDAKTSREPLG</sequence>
<dbReference type="Pfam" id="PF12850">
    <property type="entry name" value="Metallophos_2"/>
    <property type="match status" value="1"/>
</dbReference>
<organism evidence="3 4">
    <name type="scientific">Simiaoa sunii</name>
    <dbReference type="NCBI Taxonomy" id="2763672"/>
    <lineage>
        <taxon>Bacteria</taxon>
        <taxon>Bacillati</taxon>
        <taxon>Bacillota</taxon>
        <taxon>Clostridia</taxon>
        <taxon>Lachnospirales</taxon>
        <taxon>Lachnospiraceae</taxon>
        <taxon>Simiaoa</taxon>
    </lineage>
</organism>
<reference evidence="3 4" key="1">
    <citation type="submission" date="2020-08" db="EMBL/GenBank/DDBJ databases">
        <authorList>
            <person name="Liu C."/>
            <person name="Sun Q."/>
        </authorList>
    </citation>
    <scope>NUCLEOTIDE SEQUENCE [LARGE SCALE GENOMIC DNA]</scope>
    <source>
        <strain evidence="3 4">NSJ-8</strain>
    </source>
</reference>
<dbReference type="Gene3D" id="3.60.21.10">
    <property type="match status" value="1"/>
</dbReference>
<dbReference type="PIRSF" id="PIRSF000883">
    <property type="entry name" value="Pesterase_MJ0912"/>
    <property type="match status" value="1"/>
</dbReference>
<dbReference type="InterPro" id="IPR050126">
    <property type="entry name" value="Ap4A_hydrolase"/>
</dbReference>
<name>A0A7G9FWQ9_9FIRM</name>